<proteinExistence type="predicted"/>
<reference evidence="1 2" key="1">
    <citation type="submission" date="2022-08" db="EMBL/GenBank/DDBJ databases">
        <title>Genome Sequence of the sulphate-reducing bacterium, Pseudodesulfovibrio sp. SYK.</title>
        <authorList>
            <person name="Kondo R."/>
            <person name="Kataoka T."/>
        </authorList>
    </citation>
    <scope>NUCLEOTIDE SEQUENCE [LARGE SCALE GENOMIC DNA]</scope>
    <source>
        <strain evidence="1 2">SYK</strain>
    </source>
</reference>
<evidence type="ECO:0000313" key="1">
    <source>
        <dbReference type="EMBL" id="BDQ36506.1"/>
    </source>
</evidence>
<evidence type="ECO:0000313" key="2">
    <source>
        <dbReference type="Proteomes" id="UP001317742"/>
    </source>
</evidence>
<sequence length="73" mass="7933">MPRVSEGEKVDISGDKPLVNGAYRLNVFTGKPSVVRVFTSRKMKVSDGFGSHKDTYAMRGNVIIGSVNCVELS</sequence>
<gene>
    <name evidence="1" type="ORF">SYK_08660</name>
</gene>
<organism evidence="1 2">
    <name type="scientific">Pseudodesulfovibrio nedwellii</name>
    <dbReference type="NCBI Taxonomy" id="2973072"/>
    <lineage>
        <taxon>Bacteria</taxon>
        <taxon>Pseudomonadati</taxon>
        <taxon>Thermodesulfobacteriota</taxon>
        <taxon>Desulfovibrionia</taxon>
        <taxon>Desulfovibrionales</taxon>
        <taxon>Desulfovibrionaceae</taxon>
    </lineage>
</organism>
<dbReference type="EMBL" id="AP026709">
    <property type="protein sequence ID" value="BDQ36506.1"/>
    <property type="molecule type" value="Genomic_DNA"/>
</dbReference>
<protein>
    <submittedName>
        <fullName evidence="1">Uncharacterized protein</fullName>
    </submittedName>
</protein>
<dbReference type="Proteomes" id="UP001317742">
    <property type="component" value="Chromosome"/>
</dbReference>
<accession>A0ABM8AYH1</accession>
<keyword evidence="2" id="KW-1185">Reference proteome</keyword>
<name>A0ABM8AYH1_9BACT</name>